<feature type="transmembrane region" description="Helical" evidence="8">
    <location>
        <begin position="75"/>
        <end position="99"/>
    </location>
</feature>
<keyword evidence="4 8" id="KW-1003">Cell membrane</keyword>
<dbReference type="InterPro" id="IPR044173">
    <property type="entry name" value="CASPL"/>
</dbReference>
<evidence type="ECO:0000256" key="8">
    <source>
        <dbReference type="RuleBase" id="RU361233"/>
    </source>
</evidence>
<evidence type="ECO:0000256" key="3">
    <source>
        <dbReference type="ARBA" id="ARBA00011489"/>
    </source>
</evidence>
<evidence type="ECO:0000256" key="5">
    <source>
        <dbReference type="ARBA" id="ARBA00022692"/>
    </source>
</evidence>
<comment type="subcellular location">
    <subcellularLocation>
        <location evidence="1 8">Cell membrane</location>
        <topology evidence="1 8">Multi-pass membrane protein</topology>
    </subcellularLocation>
</comment>
<accession>A0A1D1ZFH0</accession>
<evidence type="ECO:0000259" key="9">
    <source>
        <dbReference type="Pfam" id="PF04535"/>
    </source>
</evidence>
<gene>
    <name evidence="10" type="primary">MA4_106O17.52_1</name>
    <name evidence="10" type="ORF">g.26507</name>
</gene>
<feature type="domain" description="Casparian strip membrane protein" evidence="9">
    <location>
        <begin position="27"/>
        <end position="175"/>
    </location>
</feature>
<dbReference type="InterPro" id="IPR006459">
    <property type="entry name" value="CASP/CASPL"/>
</dbReference>
<feature type="transmembrane region" description="Helical" evidence="8">
    <location>
        <begin position="29"/>
        <end position="48"/>
    </location>
</feature>
<evidence type="ECO:0000313" key="10">
    <source>
        <dbReference type="EMBL" id="JAT65696.1"/>
    </source>
</evidence>
<sequence>MEASARKTVPEKEYGGESAPTVNLFQLDFILRLLLFATTLTALLVLVTGKQTETVILPIPPFSVTRSAKFNHSPALIYLVTALAVTCFYSILTLVTSGFATSKKSPSTKLLFHLVLLDALMAGILAAATGAGGAVAYIGVKGNKYTNWNKICKVFDKFCRHTGSAVGVSLIASILLVALVLLSTYSLYRRSR</sequence>
<evidence type="ECO:0000256" key="4">
    <source>
        <dbReference type="ARBA" id="ARBA00022475"/>
    </source>
</evidence>
<feature type="transmembrane region" description="Helical" evidence="8">
    <location>
        <begin position="165"/>
        <end position="188"/>
    </location>
</feature>
<name>A0A1D1ZFH0_9ARAE</name>
<dbReference type="AlphaFoldDB" id="A0A1D1ZFH0"/>
<proteinExistence type="inferred from homology"/>
<keyword evidence="6 8" id="KW-1133">Transmembrane helix</keyword>
<dbReference type="PANTHER" id="PTHR36488">
    <property type="entry name" value="CASP-LIKE PROTEIN 1U1"/>
    <property type="match status" value="1"/>
</dbReference>
<evidence type="ECO:0000256" key="7">
    <source>
        <dbReference type="ARBA" id="ARBA00023136"/>
    </source>
</evidence>
<comment type="similarity">
    <text evidence="2 8">Belongs to the Casparian strip membrane proteins (CASP) family.</text>
</comment>
<evidence type="ECO:0000256" key="1">
    <source>
        <dbReference type="ARBA" id="ARBA00004651"/>
    </source>
</evidence>
<protein>
    <recommendedName>
        <fullName evidence="8">CASP-like protein</fullName>
    </recommendedName>
</protein>
<evidence type="ECO:0000256" key="6">
    <source>
        <dbReference type="ARBA" id="ARBA00022989"/>
    </source>
</evidence>
<reference evidence="10" key="1">
    <citation type="submission" date="2015-07" db="EMBL/GenBank/DDBJ databases">
        <title>Transcriptome Assembly of Anthurium amnicola.</title>
        <authorList>
            <person name="Suzuki J."/>
        </authorList>
    </citation>
    <scope>NUCLEOTIDE SEQUENCE</scope>
</reference>
<keyword evidence="5 8" id="KW-0812">Transmembrane</keyword>
<dbReference type="InterPro" id="IPR006702">
    <property type="entry name" value="CASP_dom"/>
</dbReference>
<keyword evidence="7 8" id="KW-0472">Membrane</keyword>
<dbReference type="NCBIfam" id="TIGR01569">
    <property type="entry name" value="A_tha_TIGR01569"/>
    <property type="match status" value="1"/>
</dbReference>
<dbReference type="PANTHER" id="PTHR36488:SF8">
    <property type="entry name" value="CASP-LIKE PROTEIN 1U1"/>
    <property type="match status" value="1"/>
</dbReference>
<dbReference type="Pfam" id="PF04535">
    <property type="entry name" value="CASP_dom"/>
    <property type="match status" value="1"/>
</dbReference>
<feature type="transmembrane region" description="Helical" evidence="8">
    <location>
        <begin position="111"/>
        <end position="140"/>
    </location>
</feature>
<evidence type="ECO:0000256" key="2">
    <source>
        <dbReference type="ARBA" id="ARBA00007651"/>
    </source>
</evidence>
<dbReference type="GO" id="GO:0005886">
    <property type="term" value="C:plasma membrane"/>
    <property type="evidence" value="ECO:0007669"/>
    <property type="project" value="UniProtKB-SubCell"/>
</dbReference>
<organism evidence="10">
    <name type="scientific">Anthurium amnicola</name>
    <dbReference type="NCBI Taxonomy" id="1678845"/>
    <lineage>
        <taxon>Eukaryota</taxon>
        <taxon>Viridiplantae</taxon>
        <taxon>Streptophyta</taxon>
        <taxon>Embryophyta</taxon>
        <taxon>Tracheophyta</taxon>
        <taxon>Spermatophyta</taxon>
        <taxon>Magnoliopsida</taxon>
        <taxon>Liliopsida</taxon>
        <taxon>Araceae</taxon>
        <taxon>Pothoideae</taxon>
        <taxon>Potheae</taxon>
        <taxon>Anthurium</taxon>
    </lineage>
</organism>
<comment type="subunit">
    <text evidence="3 8">Homodimer and heterodimers.</text>
</comment>
<dbReference type="EMBL" id="GDJX01002240">
    <property type="protein sequence ID" value="JAT65696.1"/>
    <property type="molecule type" value="Transcribed_RNA"/>
</dbReference>